<dbReference type="EMBL" id="AP021888">
    <property type="protein sequence ID" value="BBP42434.1"/>
    <property type="molecule type" value="Genomic_DNA"/>
</dbReference>
<dbReference type="AlphaFoldDB" id="A0A6F8PK47"/>
<evidence type="ECO:0000313" key="2">
    <source>
        <dbReference type="Proteomes" id="UP000501466"/>
    </source>
</evidence>
<dbReference type="Proteomes" id="UP000501466">
    <property type="component" value="Chromosome"/>
</dbReference>
<gene>
    <name evidence="1" type="ORF">THMIRHAT_01800</name>
</gene>
<dbReference type="KEGG" id="tzo:THMIRHAT_01800"/>
<proteinExistence type="predicted"/>
<reference evidence="2" key="1">
    <citation type="submission" date="2019-11" db="EMBL/GenBank/DDBJ databases">
        <title>Isolation and characterization of two novel species in the genus Thiomicrorhabdus.</title>
        <authorList>
            <person name="Mochizuki J."/>
            <person name="Kojima H."/>
            <person name="Fukui M."/>
        </authorList>
    </citation>
    <scope>NUCLEOTIDE SEQUENCE [LARGE SCALE GENOMIC DNA]</scope>
    <source>
        <strain evidence="2">AkT22</strain>
    </source>
</reference>
<name>A0A6F8PK47_9GAMM</name>
<organism evidence="1 2">
    <name type="scientific">Thiosulfativibrio zosterae</name>
    <dbReference type="NCBI Taxonomy" id="2675053"/>
    <lineage>
        <taxon>Bacteria</taxon>
        <taxon>Pseudomonadati</taxon>
        <taxon>Pseudomonadota</taxon>
        <taxon>Gammaproteobacteria</taxon>
        <taxon>Thiotrichales</taxon>
        <taxon>Piscirickettsiaceae</taxon>
        <taxon>Thiosulfativibrio</taxon>
    </lineage>
</organism>
<sequence length="345" mass="38761">MPQNNTSALIEVFFQDTPDQVADTDIVFDETEAQALVLAFYNEHLASQSPNTPALGDYASCLRFQDTHPEFKAKSWYEVQAADEEELAEIAASEPSPTPKCSKTALDNKHLANLAHYLQELLIDENIHLPTAKVHQMLEQAQQLALTEPIIQSFNKPPSNANDTVWLIKIADEDIALYLGNNYIDAASLAIESEHDELVSAAKMLSEKYRAELKEHHFEQLPEGWSWTDVDKIMVKSGLFTHENTPLMVALRTAKSIKMNGQLVQSFVFYEAAFEDYINQGIIDGDVLKLVVDEADESLDIYLTVEEVINATQVKSNQWVCFDSGATELTINRRETEHSVSSLLR</sequence>
<evidence type="ECO:0000313" key="1">
    <source>
        <dbReference type="EMBL" id="BBP42434.1"/>
    </source>
</evidence>
<dbReference type="RefSeq" id="WP_173289859.1">
    <property type="nucleotide sequence ID" value="NZ_AP021888.1"/>
</dbReference>
<keyword evidence="2" id="KW-1185">Reference proteome</keyword>
<protein>
    <submittedName>
        <fullName evidence="1">Uncharacterized protein</fullName>
    </submittedName>
</protein>
<accession>A0A6F8PK47</accession>